<dbReference type="GO" id="GO:0003677">
    <property type="term" value="F:DNA binding"/>
    <property type="evidence" value="ECO:0007669"/>
    <property type="project" value="InterPro"/>
</dbReference>
<dbReference type="RefSeq" id="WP_307251446.1">
    <property type="nucleotide sequence ID" value="NZ_JAUSUV010000004.1"/>
</dbReference>
<comment type="caution">
    <text evidence="2">The sequence shown here is derived from an EMBL/GenBank/DDBJ whole genome shotgun (WGS) entry which is preliminary data.</text>
</comment>
<dbReference type="InterPro" id="IPR005039">
    <property type="entry name" value="Ant_C"/>
</dbReference>
<keyword evidence="3" id="KW-1185">Reference proteome</keyword>
<evidence type="ECO:0000313" key="2">
    <source>
        <dbReference type="EMBL" id="MDQ0416809.1"/>
    </source>
</evidence>
<gene>
    <name evidence="2" type="ORF">J2Z48_000981</name>
</gene>
<reference evidence="2 3" key="1">
    <citation type="submission" date="2023-07" db="EMBL/GenBank/DDBJ databases">
        <title>Genomic Encyclopedia of Type Strains, Phase IV (KMG-IV): sequencing the most valuable type-strain genomes for metagenomic binning, comparative biology and taxonomic classification.</title>
        <authorList>
            <person name="Goeker M."/>
        </authorList>
    </citation>
    <scope>NUCLEOTIDE SEQUENCE [LARGE SCALE GENOMIC DNA]</scope>
    <source>
        <strain evidence="2 3">DSM 46876</strain>
    </source>
</reference>
<sequence>MNDNNINNQLVFIENEKVVTDSLMVAEVFGKQHGHVLRDIEGLECSSIFTQSNFGPSEYKDSTGRSLKKYHLTKDGLVFLVMGYRGAKAAEMKERYIEEFNRMEEYIRNGTFSIPSTFHEALRLAADLEQNRTLLQATLTEQAPKVEFHDKVLRSKELLTVTTIAKDFGMSAIEFNRLLHLHGIQYKQGNKWHLYDRYADKGYVDYVTYEQGNTLMRWTQAGRLFLYEFLKEQKILSAC</sequence>
<name>A0AAJ1TIV2_9BACL</name>
<protein>
    <submittedName>
        <fullName evidence="2">Rha family phage regulatory protein</fullName>
    </submittedName>
</protein>
<evidence type="ECO:0000259" key="1">
    <source>
        <dbReference type="Pfam" id="PF03374"/>
    </source>
</evidence>
<evidence type="ECO:0000313" key="3">
    <source>
        <dbReference type="Proteomes" id="UP001238450"/>
    </source>
</evidence>
<organism evidence="2 3">
    <name type="scientific">Croceifilum oryzae</name>
    <dbReference type="NCBI Taxonomy" id="1553429"/>
    <lineage>
        <taxon>Bacteria</taxon>
        <taxon>Bacillati</taxon>
        <taxon>Bacillota</taxon>
        <taxon>Bacilli</taxon>
        <taxon>Bacillales</taxon>
        <taxon>Thermoactinomycetaceae</taxon>
        <taxon>Croceifilum</taxon>
    </lineage>
</organism>
<dbReference type="Pfam" id="PF09669">
    <property type="entry name" value="Phage_pRha"/>
    <property type="match status" value="1"/>
</dbReference>
<dbReference type="AlphaFoldDB" id="A0AAJ1TIV2"/>
<dbReference type="EMBL" id="JAUSUV010000004">
    <property type="protein sequence ID" value="MDQ0416809.1"/>
    <property type="molecule type" value="Genomic_DNA"/>
</dbReference>
<feature type="domain" description="Antirepressor protein C-terminal" evidence="1">
    <location>
        <begin position="137"/>
        <end position="232"/>
    </location>
</feature>
<dbReference type="Pfam" id="PF03374">
    <property type="entry name" value="ANT"/>
    <property type="match status" value="1"/>
</dbReference>
<dbReference type="InterPro" id="IPR014054">
    <property type="entry name" value="Phage_regulatory_Rha"/>
</dbReference>
<dbReference type="Proteomes" id="UP001238450">
    <property type="component" value="Unassembled WGS sequence"/>
</dbReference>
<proteinExistence type="predicted"/>
<dbReference type="NCBIfam" id="TIGR02681">
    <property type="entry name" value="phage_pRha"/>
    <property type="match status" value="1"/>
</dbReference>
<accession>A0AAJ1TIV2</accession>